<evidence type="ECO:0000256" key="1">
    <source>
        <dbReference type="ARBA" id="ARBA00007458"/>
    </source>
</evidence>
<sequence>MRKVAVIVLLILFISPGCLNRKAEVTETTNGPQECLTSNLTLALACYISQDWSLLTNLSVKFKNESLEWTIWNILKWEEENFRYDDFKNSSIILRPSEFLKIRKGVCTDYTVLTAGILLALNVTPVYVLIIHFSETPTLHSAVAVEVGNYTFILDQKLPPRDLGSYLEGFAYNGKTITFAEVYLLNTPGNVSYVGIWGVDKFRENDYTPTYYDAFKLSREIAKIFRRKTGLFPREELRVTIPQGFLERKVWVFRFKMLKISYNPLFLQQYATMLAETIMEDSEVSKDLQTYKAFWTYAYWEGDDLVVKLFLAK</sequence>
<reference evidence="3 6" key="3">
    <citation type="submission" date="2016-04" db="EMBL/GenBank/DDBJ databases">
        <title>Complete genome sequence of Thermococcus chitonophagus type strain GC74.</title>
        <authorList>
            <person name="Oger P.M."/>
        </authorList>
    </citation>
    <scope>NUCLEOTIDE SEQUENCE [LARGE SCALE GENOMIC DNA]</scope>
    <source>
        <strain evidence="3 6">GC74</strain>
    </source>
</reference>
<evidence type="ECO:0000313" key="3">
    <source>
        <dbReference type="EMBL" id="ASJ16638.1"/>
    </source>
</evidence>
<dbReference type="Proteomes" id="UP000250189">
    <property type="component" value="Chromosome"/>
</dbReference>
<reference evidence="5" key="2">
    <citation type="submission" date="2016-01" db="EMBL/GenBank/DDBJ databases">
        <authorList>
            <person name="Vorgias C.E."/>
        </authorList>
    </citation>
    <scope>NUCLEOTIDE SEQUENCE [LARGE SCALE GENOMIC DNA]</scope>
</reference>
<dbReference type="Proteomes" id="UP000093069">
    <property type="component" value="Chromosome I"/>
</dbReference>
<protein>
    <submittedName>
        <fullName evidence="4">Function Code: 16.1 Conserved Hypothetical</fullName>
    </submittedName>
</protein>
<keyword evidence="6" id="KW-1185">Reference proteome</keyword>
<proteinExistence type="inferred from homology"/>
<evidence type="ECO:0000313" key="6">
    <source>
        <dbReference type="Proteomes" id="UP000250189"/>
    </source>
</evidence>
<dbReference type="EMBL" id="LN999010">
    <property type="protein sequence ID" value="CUX77437.1"/>
    <property type="molecule type" value="Genomic_DNA"/>
</dbReference>
<evidence type="ECO:0000313" key="4">
    <source>
        <dbReference type="EMBL" id="CUX77437.1"/>
    </source>
</evidence>
<evidence type="ECO:0000313" key="5">
    <source>
        <dbReference type="Proteomes" id="UP000093069"/>
    </source>
</evidence>
<comment type="similarity">
    <text evidence="1">Belongs to the UPF0252 family.</text>
</comment>
<dbReference type="GeneID" id="33322099"/>
<evidence type="ECO:0000259" key="2">
    <source>
        <dbReference type="Pfam" id="PF04473"/>
    </source>
</evidence>
<dbReference type="Gene3D" id="3.10.620.30">
    <property type="match status" value="1"/>
</dbReference>
<organism evidence="4 5">
    <name type="scientific">Thermococcus chitonophagus</name>
    <dbReference type="NCBI Taxonomy" id="54262"/>
    <lineage>
        <taxon>Archaea</taxon>
        <taxon>Methanobacteriati</taxon>
        <taxon>Methanobacteriota</taxon>
        <taxon>Thermococci</taxon>
        <taxon>Thermococcales</taxon>
        <taxon>Thermococcaceae</taxon>
        <taxon>Thermococcus</taxon>
    </lineage>
</organism>
<accession>A0A160VR93</accession>
<dbReference type="InterPro" id="IPR007562">
    <property type="entry name" value="Transglutaminase-like_domain"/>
</dbReference>
<dbReference type="STRING" id="54262.CHITON_0658"/>
<dbReference type="Pfam" id="PF04473">
    <property type="entry name" value="DUF553"/>
    <property type="match status" value="1"/>
</dbReference>
<name>A0A160VR93_9EURY</name>
<dbReference type="AlphaFoldDB" id="A0A160VR93"/>
<dbReference type="OrthoDB" id="86147at2157"/>
<dbReference type="SUPFAM" id="SSF54001">
    <property type="entry name" value="Cysteine proteinases"/>
    <property type="match status" value="1"/>
</dbReference>
<dbReference type="InterPro" id="IPR038765">
    <property type="entry name" value="Papain-like_cys_pep_sf"/>
</dbReference>
<reference evidence="4" key="1">
    <citation type="submission" date="2016-01" db="EMBL/GenBank/DDBJ databases">
        <authorList>
            <person name="Oliw E.H."/>
        </authorList>
    </citation>
    <scope>NUCLEOTIDE SEQUENCE</scope>
    <source>
        <strain evidence="4">1</strain>
    </source>
</reference>
<gene>
    <name evidence="3" type="ORF">A3L04_05925</name>
    <name evidence="4" type="ORF">CHITON_0658</name>
</gene>
<dbReference type="KEGG" id="tch:CHITON_0658"/>
<dbReference type="RefSeq" id="WP_068576742.1">
    <property type="nucleotide sequence ID" value="NZ_CP015193.1"/>
</dbReference>
<dbReference type="EMBL" id="CP015193">
    <property type="protein sequence ID" value="ASJ16638.1"/>
    <property type="molecule type" value="Genomic_DNA"/>
</dbReference>
<feature type="domain" description="Transglutaminase-like" evidence="2">
    <location>
        <begin position="55"/>
        <end position="183"/>
    </location>
</feature>